<reference evidence="5 6" key="1">
    <citation type="journal article" date="2020" name="Mol. Biol. Evol.">
        <title>Interspecific Gene Flow and the Evolution of Specialization in Black and White Rhinoceros.</title>
        <authorList>
            <person name="Moodley Y."/>
            <person name="Westbury M.V."/>
            <person name="Russo I.M."/>
            <person name="Gopalakrishnan S."/>
            <person name="Rakotoarivelo A."/>
            <person name="Olsen R.A."/>
            <person name="Prost S."/>
            <person name="Tunstall T."/>
            <person name="Ryder O.A."/>
            <person name="Dalen L."/>
            <person name="Bruford M.W."/>
        </authorList>
    </citation>
    <scope>NUCLEOTIDE SEQUENCE [LARGE SCALE GENOMIC DNA]</scope>
    <source>
        <strain evidence="5">SBR-YM</strain>
        <tissue evidence="5">Skin</tissue>
    </source>
</reference>
<dbReference type="Pfam" id="PF23298">
    <property type="entry name" value="FZ_RECK"/>
    <property type="match status" value="1"/>
</dbReference>
<dbReference type="InterPro" id="IPR039016">
    <property type="entry name" value="RECK"/>
</dbReference>
<proteinExistence type="predicted"/>
<organism evidence="5 6">
    <name type="scientific">Diceros bicornis minor</name>
    <name type="common">South-central black rhinoceros</name>
    <dbReference type="NCBI Taxonomy" id="77932"/>
    <lineage>
        <taxon>Eukaryota</taxon>
        <taxon>Metazoa</taxon>
        <taxon>Chordata</taxon>
        <taxon>Craniata</taxon>
        <taxon>Vertebrata</taxon>
        <taxon>Euteleostomi</taxon>
        <taxon>Mammalia</taxon>
        <taxon>Eutheria</taxon>
        <taxon>Laurasiatheria</taxon>
        <taxon>Perissodactyla</taxon>
        <taxon>Rhinocerotidae</taxon>
        <taxon>Diceros</taxon>
    </lineage>
</organism>
<evidence type="ECO:0000259" key="2">
    <source>
        <dbReference type="Pfam" id="PF22961"/>
    </source>
</evidence>
<dbReference type="PANTHER" id="PTHR13487">
    <property type="entry name" value="SERINE PROTEASE INHIBITOR"/>
    <property type="match status" value="1"/>
</dbReference>
<dbReference type="GO" id="GO:0030198">
    <property type="term" value="P:extracellular matrix organization"/>
    <property type="evidence" value="ECO:0007669"/>
    <property type="project" value="TreeGrafter"/>
</dbReference>
<dbReference type="GO" id="GO:0005886">
    <property type="term" value="C:plasma membrane"/>
    <property type="evidence" value="ECO:0007669"/>
    <property type="project" value="TreeGrafter"/>
</dbReference>
<comment type="caution">
    <text evidence="5">The sequence shown here is derived from an EMBL/GenBank/DDBJ whole genome shotgun (WGS) entry which is preliminary data.</text>
</comment>
<feature type="non-terminal residue" evidence="5">
    <location>
        <position position="380"/>
    </location>
</feature>
<keyword evidence="1" id="KW-1133">Transmembrane helix</keyword>
<dbReference type="Pfam" id="PF22961">
    <property type="entry name" value="RECK-like_N"/>
    <property type="match status" value="1"/>
</dbReference>
<dbReference type="InterPro" id="IPR056979">
    <property type="entry name" value="FZ_RECK"/>
</dbReference>
<dbReference type="GO" id="GO:0008191">
    <property type="term" value="F:metalloendopeptidase inhibitor activity"/>
    <property type="evidence" value="ECO:0007669"/>
    <property type="project" value="InterPro"/>
</dbReference>
<dbReference type="AlphaFoldDB" id="A0A7J7EPS1"/>
<dbReference type="InterPro" id="IPR055110">
    <property type="entry name" value="RECK-like_N"/>
</dbReference>
<evidence type="ECO:0000259" key="3">
    <source>
        <dbReference type="Pfam" id="PF23298"/>
    </source>
</evidence>
<dbReference type="EMBL" id="JACDTQ010002517">
    <property type="protein sequence ID" value="KAF5917795.1"/>
    <property type="molecule type" value="Genomic_DNA"/>
</dbReference>
<dbReference type="Pfam" id="PF23332">
    <property type="entry name" value="CC4_RECK"/>
    <property type="match status" value="2"/>
</dbReference>
<feature type="domain" description="Reversion-inducing cysteine-rich protein with Kazal CC4" evidence="4">
    <location>
        <begin position="223"/>
        <end position="277"/>
    </location>
</feature>
<keyword evidence="1" id="KW-0812">Transmembrane</keyword>
<dbReference type="GO" id="GO:0002040">
    <property type="term" value="P:sprouting angiogenesis"/>
    <property type="evidence" value="ECO:0007669"/>
    <property type="project" value="TreeGrafter"/>
</dbReference>
<evidence type="ECO:0000259" key="4">
    <source>
        <dbReference type="Pfam" id="PF23332"/>
    </source>
</evidence>
<gene>
    <name evidence="5" type="ORF">HPG69_013635</name>
</gene>
<keyword evidence="6" id="KW-1185">Reference proteome</keyword>
<feature type="domain" description="Reversion-inducing cysteine-rich protein with Kazal CC4" evidence="4">
    <location>
        <begin position="298"/>
        <end position="351"/>
    </location>
</feature>
<protein>
    <submittedName>
        <fullName evidence="5">Uncharacterized protein</fullName>
    </submittedName>
</protein>
<feature type="domain" description="Reversion-inducing cysteine-rich protein with Kazal frizzled-like" evidence="3">
    <location>
        <begin position="353"/>
        <end position="376"/>
    </location>
</feature>
<evidence type="ECO:0000313" key="5">
    <source>
        <dbReference type="EMBL" id="KAF5917795.1"/>
    </source>
</evidence>
<accession>A0A7J7EPS1</accession>
<name>A0A7J7EPS1_DICBM</name>
<dbReference type="Proteomes" id="UP000551758">
    <property type="component" value="Unassembled WGS sequence"/>
</dbReference>
<sequence>IFSSKSESRLKHLLQRAPDYCPETMLIGIFASDSQSRGVFKKSDGWVGLGCCELAITLECRQACKQASSKNDISKVCRKEYEEVCQYVLMKAGTGKNKHQDDVRLVNFQRLTMASLRLFDLKAVVSTTGENILERFKNMSALKIHVISFCLVFIVLIIVGSVCCSYAGHHTNCREYCQAIFRTDSSPGPSQIKAVENYCASISPQLIHCVNNYTQSYPMRNPTDSLYCCDRAEDHACQNACKRILMSKKTEMEIVDGLIEGCKTQPLPQDPLWQCFLESSQSVHPGVTLHPPPSTGLDGAKLHCCSKANTSTCRELCTKLYSMSWGNTQSWQEFDRFCEYNPVEVSMLTCLADVREPCQLGCRNLTYCTNFNNSEKTTLL</sequence>
<evidence type="ECO:0000313" key="6">
    <source>
        <dbReference type="Proteomes" id="UP000551758"/>
    </source>
</evidence>
<dbReference type="PANTHER" id="PTHR13487:SF3">
    <property type="entry name" value="REVERSION-INDUCING CYSTEINE-RICH PROTEIN WITH KAZAL MOTIFS"/>
    <property type="match status" value="1"/>
</dbReference>
<evidence type="ECO:0000256" key="1">
    <source>
        <dbReference type="SAM" id="Phobius"/>
    </source>
</evidence>
<feature type="domain" description="Reversion-inducing cysteine-rich with Kazal motifs N-terminal" evidence="2">
    <location>
        <begin position="43"/>
        <end position="83"/>
    </location>
</feature>
<feature type="transmembrane region" description="Helical" evidence="1">
    <location>
        <begin position="144"/>
        <end position="168"/>
    </location>
</feature>
<dbReference type="GO" id="GO:0001955">
    <property type="term" value="P:blood vessel maturation"/>
    <property type="evidence" value="ECO:0007669"/>
    <property type="project" value="TreeGrafter"/>
</dbReference>
<keyword evidence="1" id="KW-0472">Membrane</keyword>
<dbReference type="InterPro" id="IPR056978">
    <property type="entry name" value="CC4_RECK"/>
</dbReference>